<protein>
    <submittedName>
        <fullName evidence="1">Uncharacterized protein</fullName>
    </submittedName>
</protein>
<proteinExistence type="predicted"/>
<organism evidence="1 2">
    <name type="scientific">Heyndrickxia ginsengihumi</name>
    <dbReference type="NCBI Taxonomy" id="363870"/>
    <lineage>
        <taxon>Bacteria</taxon>
        <taxon>Bacillati</taxon>
        <taxon>Bacillota</taxon>
        <taxon>Bacilli</taxon>
        <taxon>Bacillales</taxon>
        <taxon>Bacillaceae</taxon>
        <taxon>Heyndrickxia</taxon>
    </lineage>
</organism>
<dbReference type="RefSeq" id="WP_163174354.1">
    <property type="nucleotide sequence ID" value="NZ_JAAIWK010000034.1"/>
</dbReference>
<dbReference type="Proteomes" id="UP000476934">
    <property type="component" value="Unassembled WGS sequence"/>
</dbReference>
<reference evidence="1 2" key="1">
    <citation type="submission" date="2020-03" db="EMBL/GenBank/DDBJ databases">
        <title>Bacillus aquiflavi sp. nov., isolated from yellow water of strong flavor Chinese baijiu in Yibin region of China.</title>
        <authorList>
            <person name="Xie J."/>
        </authorList>
    </citation>
    <scope>NUCLEOTIDE SEQUENCE [LARGE SCALE GENOMIC DNA]</scope>
    <source>
        <strain evidence="1 2">Gsoil 114</strain>
    </source>
</reference>
<dbReference type="EMBL" id="JAAIWK010000034">
    <property type="protein sequence ID" value="NEY21417.1"/>
    <property type="molecule type" value="Genomic_DNA"/>
</dbReference>
<evidence type="ECO:0000313" key="1">
    <source>
        <dbReference type="EMBL" id="NEY21417.1"/>
    </source>
</evidence>
<accession>A0A6M0PAH3</accession>
<comment type="caution">
    <text evidence="1">The sequence shown here is derived from an EMBL/GenBank/DDBJ whole genome shotgun (WGS) entry which is preliminary data.</text>
</comment>
<keyword evidence="2" id="KW-1185">Reference proteome</keyword>
<name>A0A6M0PAH3_9BACI</name>
<dbReference type="AlphaFoldDB" id="A0A6M0PAH3"/>
<gene>
    <name evidence="1" type="ORF">G4D61_15850</name>
</gene>
<evidence type="ECO:0000313" key="2">
    <source>
        <dbReference type="Proteomes" id="UP000476934"/>
    </source>
</evidence>
<sequence>MGITFTNELPNGIKRGYDYDTGEKMISIPDNGEFLITSRKKVNAYKDLIKNSREQPSYTCSNMDSIKEVIRTLEEKHCGYLLYLQCFMDFGGLLIKGSKYKDPMNKNDIQKVLGLGRTTFSYFFNTMIKNDIIHLEGEHFRVNAKYHWKGDSNVTNLIRSYTTTLKELYKSVNAKDLGFIYKLLPYVHKETNFLCENPIEKNPLLIRPLNKKNIARIVGVDEKTVYRKLLKLKLSDMYVFGEVSKGGVNNAYMINPFIFYRKGGKPDKTLKTIFLFNPQK</sequence>